<name>A9TSP2_PHYPA</name>
<dbReference type="EMBL" id="ABEU02000006">
    <property type="protein sequence ID" value="PNR52631.1"/>
    <property type="molecule type" value="Genomic_DNA"/>
</dbReference>
<dbReference type="SMART" id="SM00239">
    <property type="entry name" value="C2"/>
    <property type="match status" value="2"/>
</dbReference>
<dbReference type="EnsemblPlants" id="Pp3c6_15920V3.2">
    <property type="protein sequence ID" value="PAC:32976586.CDS.1"/>
    <property type="gene ID" value="Pp3c6_15920"/>
</dbReference>
<proteinExistence type="inferred from homology"/>
<reference evidence="4 6" key="1">
    <citation type="journal article" date="2008" name="Science">
        <title>The Physcomitrella genome reveals evolutionary insights into the conquest of land by plants.</title>
        <authorList>
            <person name="Rensing S."/>
            <person name="Lang D."/>
            <person name="Zimmer A."/>
            <person name="Terry A."/>
            <person name="Salamov A."/>
            <person name="Shapiro H."/>
            <person name="Nishiyama T."/>
            <person name="Perroud P.-F."/>
            <person name="Lindquist E."/>
            <person name="Kamisugi Y."/>
            <person name="Tanahashi T."/>
            <person name="Sakakibara K."/>
            <person name="Fujita T."/>
            <person name="Oishi K."/>
            <person name="Shin-I T."/>
            <person name="Kuroki Y."/>
            <person name="Toyoda A."/>
            <person name="Suzuki Y."/>
            <person name="Hashimoto A."/>
            <person name="Yamaguchi K."/>
            <person name="Sugano A."/>
            <person name="Kohara Y."/>
            <person name="Fujiyama A."/>
            <person name="Anterola A."/>
            <person name="Aoki S."/>
            <person name="Ashton N."/>
            <person name="Barbazuk W.B."/>
            <person name="Barker E."/>
            <person name="Bennetzen J."/>
            <person name="Bezanilla M."/>
            <person name="Blankenship R."/>
            <person name="Cho S.H."/>
            <person name="Dutcher S."/>
            <person name="Estelle M."/>
            <person name="Fawcett J.A."/>
            <person name="Gundlach H."/>
            <person name="Hanada K."/>
            <person name="Heyl A."/>
            <person name="Hicks K.A."/>
            <person name="Hugh J."/>
            <person name="Lohr M."/>
            <person name="Mayer K."/>
            <person name="Melkozernov A."/>
            <person name="Murata T."/>
            <person name="Nelson D."/>
            <person name="Pils B."/>
            <person name="Prigge M."/>
            <person name="Reiss B."/>
            <person name="Renner T."/>
            <person name="Rombauts S."/>
            <person name="Rushton P."/>
            <person name="Sanderfoot A."/>
            <person name="Schween G."/>
            <person name="Shiu S.-H."/>
            <person name="Stueber K."/>
            <person name="Theodoulou F.L."/>
            <person name="Tu H."/>
            <person name="Van de Peer Y."/>
            <person name="Verrier P.J."/>
            <person name="Waters E."/>
            <person name="Wood A."/>
            <person name="Yang L."/>
            <person name="Cove D."/>
            <person name="Cuming A."/>
            <person name="Hasebe M."/>
            <person name="Lucas S."/>
            <person name="Mishler D.B."/>
            <person name="Reski R."/>
            <person name="Grigoriev I."/>
            <person name="Quatrano R.S."/>
            <person name="Boore J.L."/>
        </authorList>
    </citation>
    <scope>NUCLEOTIDE SEQUENCE [LARGE SCALE GENOMIC DNA]</scope>
    <source>
        <strain evidence="5 6">cv. Gransden 2004</strain>
    </source>
</reference>
<evidence type="ECO:0000256" key="2">
    <source>
        <dbReference type="ARBA" id="ARBA00022737"/>
    </source>
</evidence>
<dbReference type="GO" id="GO:0005886">
    <property type="term" value="C:plasma membrane"/>
    <property type="evidence" value="ECO:0000318"/>
    <property type="project" value="GO_Central"/>
</dbReference>
<dbReference type="PANTHER" id="PTHR10857">
    <property type="entry name" value="COPINE"/>
    <property type="match status" value="1"/>
</dbReference>
<sequence>MVYPFSSASYSPSSKVQISFSAKDLKNRDVVGTSDPMLVVYERTAAGRESELGRSEVIPNTLNPKWTYQLTIDYRFEEVQLLRLAVYDVDSNYKTKTSDQFDLNKQDYLGEMQITLAEVINSPSHVLTRPLQRRNPDGLGHSRGDLSVRAEEVSEISRPEEVELAFRCTNLENREMFSKSDPILRISRVQPDGSITPVYQTEEEENNLNPIWRPFRTTLQQLCNGNKDIPLLLEVLDYNSSGKHKLIGSVKCSLNGLLELALAKACLTLTRLSQMARHHDKGRGKLFVDMCVIIPVYSFLDYVFGGCEISFYVAVDFTASNGDPRLPKSLHYIDPAGRLNAYQDAIVQVGGVLQYYDSDKMFPVWGFGGRIPPNQGVSHCFALNGNESNCEVSGIDGILAAYSQAVCSVELYGPTWFAPVIRQAASLAEKYQRQQKYFVLLIITDGAILDMDATVDAIVAASNLPLSLLIVGVGNADFSAMDLLDSDKKRLATKHGRVAVRDIVQFVSMKSVSNVESAFKSLLRELPDQLLSYMKTNRVFPNRPPA</sequence>
<reference evidence="5" key="3">
    <citation type="submission" date="2020-12" db="UniProtKB">
        <authorList>
            <consortium name="EnsemblPlants"/>
        </authorList>
    </citation>
    <scope>IDENTIFICATION</scope>
</reference>
<comment type="similarity">
    <text evidence="1">Belongs to the copine family.</text>
</comment>
<reference evidence="4 6" key="2">
    <citation type="journal article" date="2018" name="Plant J.">
        <title>The Physcomitrella patens chromosome-scale assembly reveals moss genome structure and evolution.</title>
        <authorList>
            <person name="Lang D."/>
            <person name="Ullrich K.K."/>
            <person name="Murat F."/>
            <person name="Fuchs J."/>
            <person name="Jenkins J."/>
            <person name="Haas F.B."/>
            <person name="Piednoel M."/>
            <person name="Gundlach H."/>
            <person name="Van Bel M."/>
            <person name="Meyberg R."/>
            <person name="Vives C."/>
            <person name="Morata J."/>
            <person name="Symeonidi A."/>
            <person name="Hiss M."/>
            <person name="Muchero W."/>
            <person name="Kamisugi Y."/>
            <person name="Saleh O."/>
            <person name="Blanc G."/>
            <person name="Decker E.L."/>
            <person name="van Gessel N."/>
            <person name="Grimwood J."/>
            <person name="Hayes R.D."/>
            <person name="Graham S.W."/>
            <person name="Gunter L.E."/>
            <person name="McDaniel S.F."/>
            <person name="Hoernstein S.N.W."/>
            <person name="Larsson A."/>
            <person name="Li F.W."/>
            <person name="Perroud P.F."/>
            <person name="Phillips J."/>
            <person name="Ranjan P."/>
            <person name="Rokshar D.S."/>
            <person name="Rothfels C.J."/>
            <person name="Schneider L."/>
            <person name="Shu S."/>
            <person name="Stevenson D.W."/>
            <person name="Thummler F."/>
            <person name="Tillich M."/>
            <person name="Villarreal Aguilar J.C."/>
            <person name="Widiez T."/>
            <person name="Wong G.K."/>
            <person name="Wymore A."/>
            <person name="Zhang Y."/>
            <person name="Zimmer A.D."/>
            <person name="Quatrano R.S."/>
            <person name="Mayer K.F.X."/>
            <person name="Goodstein D."/>
            <person name="Casacuberta J.M."/>
            <person name="Vandepoele K."/>
            <person name="Reski R."/>
            <person name="Cuming A.C."/>
            <person name="Tuskan G.A."/>
            <person name="Maumus F."/>
            <person name="Salse J."/>
            <person name="Schmutz J."/>
            <person name="Rensing S.A."/>
        </authorList>
    </citation>
    <scope>NUCLEOTIDE SEQUENCE [LARGE SCALE GENOMIC DNA]</scope>
    <source>
        <strain evidence="5 6">cv. Gransden 2004</strain>
    </source>
</reference>
<dbReference type="CDD" id="cd04048">
    <property type="entry name" value="C2A_Copine"/>
    <property type="match status" value="1"/>
</dbReference>
<keyword evidence="2" id="KW-0677">Repeat</keyword>
<dbReference type="HOGENOM" id="CLU_020452_3_1_1"/>
<dbReference type="PANTHER" id="PTHR10857:SF106">
    <property type="entry name" value="C2 DOMAIN-CONTAINING PROTEIN"/>
    <property type="match status" value="1"/>
</dbReference>
<gene>
    <name evidence="5" type="primary">LOC112283764</name>
    <name evidence="4" type="ORF">PHYPA_009005</name>
</gene>
<dbReference type="SMART" id="SM00327">
    <property type="entry name" value="VWA"/>
    <property type="match status" value="1"/>
</dbReference>
<dbReference type="InterPro" id="IPR037768">
    <property type="entry name" value="C2B_Copine"/>
</dbReference>
<evidence type="ECO:0000313" key="5">
    <source>
        <dbReference type="EnsemblPlants" id="PAC:32976585.CDS.1"/>
    </source>
</evidence>
<dbReference type="SUPFAM" id="SSF49562">
    <property type="entry name" value="C2 domain (Calcium/lipid-binding domain, CaLB)"/>
    <property type="match status" value="2"/>
</dbReference>
<dbReference type="Proteomes" id="UP000006727">
    <property type="component" value="Chromosome 6"/>
</dbReference>
<dbReference type="eggNOG" id="KOG1327">
    <property type="taxonomic scope" value="Eukaryota"/>
</dbReference>
<dbReference type="GeneID" id="112283764"/>
<feature type="domain" description="C2" evidence="3">
    <location>
        <begin position="1"/>
        <end position="129"/>
    </location>
</feature>
<dbReference type="FunCoup" id="A9TSP2">
    <property type="interactions" value="1747"/>
</dbReference>
<dbReference type="InterPro" id="IPR010734">
    <property type="entry name" value="Copine_C"/>
</dbReference>
<dbReference type="RefSeq" id="XP_024378640.1">
    <property type="nucleotide sequence ID" value="XM_024522872.2"/>
</dbReference>
<dbReference type="PROSITE" id="PS50004">
    <property type="entry name" value="C2"/>
    <property type="match status" value="2"/>
</dbReference>
<dbReference type="SUPFAM" id="SSF53300">
    <property type="entry name" value="vWA-like"/>
    <property type="match status" value="1"/>
</dbReference>
<dbReference type="GO" id="GO:0071277">
    <property type="term" value="P:cellular response to calcium ion"/>
    <property type="evidence" value="ECO:0000318"/>
    <property type="project" value="GO_Central"/>
</dbReference>
<dbReference type="InterPro" id="IPR036465">
    <property type="entry name" value="vWFA_dom_sf"/>
</dbReference>
<dbReference type="OMA" id="EMAAQCV"/>
<dbReference type="Pfam" id="PF07002">
    <property type="entry name" value="Copine"/>
    <property type="match status" value="1"/>
</dbReference>
<dbReference type="PaxDb" id="3218-PP1S307_59V6.1"/>
<evidence type="ECO:0000256" key="1">
    <source>
        <dbReference type="ARBA" id="ARBA00009048"/>
    </source>
</evidence>
<feature type="domain" description="C2" evidence="3">
    <location>
        <begin position="142"/>
        <end position="267"/>
    </location>
</feature>
<dbReference type="Gene3D" id="2.60.40.150">
    <property type="entry name" value="C2 domain"/>
    <property type="match status" value="2"/>
</dbReference>
<dbReference type="GO" id="GO:0005544">
    <property type="term" value="F:calcium-dependent phospholipid binding"/>
    <property type="evidence" value="ECO:0000318"/>
    <property type="project" value="GO_Central"/>
</dbReference>
<dbReference type="CDD" id="cd04047">
    <property type="entry name" value="C2B_Copine"/>
    <property type="match status" value="1"/>
</dbReference>
<dbReference type="Pfam" id="PF00168">
    <property type="entry name" value="C2"/>
    <property type="match status" value="2"/>
</dbReference>
<dbReference type="InterPro" id="IPR045052">
    <property type="entry name" value="Copine"/>
</dbReference>
<evidence type="ECO:0000313" key="4">
    <source>
        <dbReference type="EMBL" id="PNR52631.1"/>
    </source>
</evidence>
<evidence type="ECO:0000259" key="3">
    <source>
        <dbReference type="PROSITE" id="PS50004"/>
    </source>
</evidence>
<dbReference type="EnsemblPlants" id="Pp3c6_15920V3.1">
    <property type="protein sequence ID" value="PAC:32976585.CDS.1"/>
    <property type="gene ID" value="Pp3c6_15920"/>
</dbReference>
<dbReference type="Gramene" id="Pp3c6_15920V3.2">
    <property type="protein sequence ID" value="PAC:32976586.CDS.1"/>
    <property type="gene ID" value="Pp3c6_15920"/>
</dbReference>
<dbReference type="AlphaFoldDB" id="A9TSP2"/>
<dbReference type="STRING" id="3218.A9TSP2"/>
<dbReference type="KEGG" id="ppp:112283764"/>
<keyword evidence="6" id="KW-1185">Reference proteome</keyword>
<dbReference type="InterPro" id="IPR035892">
    <property type="entry name" value="C2_domain_sf"/>
</dbReference>
<protein>
    <recommendedName>
        <fullName evidence="3">C2 domain-containing protein</fullName>
    </recommendedName>
</protein>
<dbReference type="InterPro" id="IPR000008">
    <property type="entry name" value="C2_dom"/>
</dbReference>
<evidence type="ECO:0000313" key="6">
    <source>
        <dbReference type="Proteomes" id="UP000006727"/>
    </source>
</evidence>
<dbReference type="InterPro" id="IPR002035">
    <property type="entry name" value="VWF_A"/>
</dbReference>
<dbReference type="Gramene" id="Pp3c6_15920V3.1">
    <property type="protein sequence ID" value="PAC:32976585.CDS.1"/>
    <property type="gene ID" value="Pp3c6_15920"/>
</dbReference>
<accession>A9TSP2</accession>
<dbReference type="OrthoDB" id="5855668at2759"/>
<organism evidence="4">
    <name type="scientific">Physcomitrium patens</name>
    <name type="common">Spreading-leaved earth moss</name>
    <name type="synonym">Physcomitrella patens</name>
    <dbReference type="NCBI Taxonomy" id="3218"/>
    <lineage>
        <taxon>Eukaryota</taxon>
        <taxon>Viridiplantae</taxon>
        <taxon>Streptophyta</taxon>
        <taxon>Embryophyta</taxon>
        <taxon>Bryophyta</taxon>
        <taxon>Bryophytina</taxon>
        <taxon>Bryopsida</taxon>
        <taxon>Funariidae</taxon>
        <taxon>Funariales</taxon>
        <taxon>Funariaceae</taxon>
        <taxon>Physcomitrium</taxon>
    </lineage>
</organism>